<dbReference type="GO" id="GO:0003700">
    <property type="term" value="F:DNA-binding transcription factor activity"/>
    <property type="evidence" value="ECO:0007669"/>
    <property type="project" value="InterPro"/>
</dbReference>
<evidence type="ECO:0000256" key="3">
    <source>
        <dbReference type="ARBA" id="ARBA00023125"/>
    </source>
</evidence>
<dbReference type="InterPro" id="IPR036388">
    <property type="entry name" value="WH-like_DNA-bd_sf"/>
</dbReference>
<evidence type="ECO:0000259" key="5">
    <source>
        <dbReference type="PROSITE" id="PS50931"/>
    </source>
</evidence>
<dbReference type="PANTHER" id="PTHR30537:SF79">
    <property type="entry name" value="TRANSCRIPTIONAL REGULATOR-RELATED"/>
    <property type="match status" value="1"/>
</dbReference>
<dbReference type="GO" id="GO:0006351">
    <property type="term" value="P:DNA-templated transcription"/>
    <property type="evidence" value="ECO:0007669"/>
    <property type="project" value="TreeGrafter"/>
</dbReference>
<keyword evidence="4" id="KW-0804">Transcription</keyword>
<dbReference type="NCBIfam" id="NF008352">
    <property type="entry name" value="PRK11139.1"/>
    <property type="match status" value="1"/>
</dbReference>
<comment type="similarity">
    <text evidence="1">Belongs to the LysR transcriptional regulatory family.</text>
</comment>
<dbReference type="InterPro" id="IPR036390">
    <property type="entry name" value="WH_DNA-bd_sf"/>
</dbReference>
<dbReference type="AlphaFoldDB" id="A0A2W2AWM6"/>
<dbReference type="InterPro" id="IPR000847">
    <property type="entry name" value="LysR_HTH_N"/>
</dbReference>
<dbReference type="Gene3D" id="3.40.190.10">
    <property type="entry name" value="Periplasmic binding protein-like II"/>
    <property type="match status" value="2"/>
</dbReference>
<comment type="caution">
    <text evidence="6">The sequence shown here is derived from an EMBL/GenBank/DDBJ whole genome shotgun (WGS) entry which is preliminary data.</text>
</comment>
<reference evidence="7" key="1">
    <citation type="submission" date="2018-06" db="EMBL/GenBank/DDBJ databases">
        <title>Aestuariibacter litoralis strain KCTC 52945T.</title>
        <authorList>
            <person name="Li X."/>
            <person name="Salam N."/>
            <person name="Li J.-L."/>
            <person name="Chen Y.-M."/>
            <person name="Yang Z.-W."/>
            <person name="Zhang L.-Y."/>
            <person name="Han M.-X."/>
            <person name="Xiao M."/>
            <person name="Li W.-J."/>
        </authorList>
    </citation>
    <scope>NUCLEOTIDE SEQUENCE [LARGE SCALE GENOMIC DNA]</scope>
    <source>
        <strain evidence="7">KCTC 52945</strain>
    </source>
</reference>
<dbReference type="Pfam" id="PF00126">
    <property type="entry name" value="HTH_1"/>
    <property type="match status" value="1"/>
</dbReference>
<dbReference type="PANTHER" id="PTHR30537">
    <property type="entry name" value="HTH-TYPE TRANSCRIPTIONAL REGULATOR"/>
    <property type="match status" value="1"/>
</dbReference>
<evidence type="ECO:0000256" key="4">
    <source>
        <dbReference type="ARBA" id="ARBA00023163"/>
    </source>
</evidence>
<evidence type="ECO:0000313" key="6">
    <source>
        <dbReference type="EMBL" id="PZF77040.1"/>
    </source>
</evidence>
<dbReference type="FunFam" id="1.10.10.10:FF:000038">
    <property type="entry name" value="Glycine cleavage system transcriptional activator"/>
    <property type="match status" value="1"/>
</dbReference>
<dbReference type="EMBL" id="QKVK01000004">
    <property type="protein sequence ID" value="PZF77040.1"/>
    <property type="molecule type" value="Genomic_DNA"/>
</dbReference>
<dbReference type="CDD" id="cd08432">
    <property type="entry name" value="PBP2_GcdR_TrpI_HvrB_AmpR_like"/>
    <property type="match status" value="1"/>
</dbReference>
<dbReference type="PROSITE" id="PS50931">
    <property type="entry name" value="HTH_LYSR"/>
    <property type="match status" value="1"/>
</dbReference>
<dbReference type="InterPro" id="IPR005119">
    <property type="entry name" value="LysR_subst-bd"/>
</dbReference>
<keyword evidence="2" id="KW-0805">Transcription regulation</keyword>
<gene>
    <name evidence="6" type="ORF">DK847_11390</name>
</gene>
<proteinExistence type="inferred from homology"/>
<evidence type="ECO:0000313" key="7">
    <source>
        <dbReference type="Proteomes" id="UP000248795"/>
    </source>
</evidence>
<dbReference type="Proteomes" id="UP000248795">
    <property type="component" value="Unassembled WGS sequence"/>
</dbReference>
<dbReference type="Pfam" id="PF03466">
    <property type="entry name" value="LysR_substrate"/>
    <property type="match status" value="1"/>
</dbReference>
<dbReference type="GO" id="GO:0043565">
    <property type="term" value="F:sequence-specific DNA binding"/>
    <property type="evidence" value="ECO:0007669"/>
    <property type="project" value="TreeGrafter"/>
</dbReference>
<organism evidence="6 7">
    <name type="scientific">Aestuariivirga litoralis</name>
    <dbReference type="NCBI Taxonomy" id="2650924"/>
    <lineage>
        <taxon>Bacteria</taxon>
        <taxon>Pseudomonadati</taxon>
        <taxon>Pseudomonadota</taxon>
        <taxon>Alphaproteobacteria</taxon>
        <taxon>Hyphomicrobiales</taxon>
        <taxon>Aestuariivirgaceae</taxon>
        <taxon>Aestuariivirga</taxon>
    </lineage>
</organism>
<dbReference type="InterPro" id="IPR058163">
    <property type="entry name" value="LysR-type_TF_proteobact-type"/>
</dbReference>
<dbReference type="SUPFAM" id="SSF46785">
    <property type="entry name" value="Winged helix' DNA-binding domain"/>
    <property type="match status" value="1"/>
</dbReference>
<feature type="domain" description="HTH lysR-type" evidence="5">
    <location>
        <begin position="6"/>
        <end position="63"/>
    </location>
</feature>
<dbReference type="Gene3D" id="1.10.10.10">
    <property type="entry name" value="Winged helix-like DNA-binding domain superfamily/Winged helix DNA-binding domain"/>
    <property type="match status" value="1"/>
</dbReference>
<dbReference type="PRINTS" id="PR00039">
    <property type="entry name" value="HTHLYSR"/>
</dbReference>
<keyword evidence="7" id="KW-1185">Reference proteome</keyword>
<keyword evidence="3" id="KW-0238">DNA-binding</keyword>
<dbReference type="SUPFAM" id="SSF53850">
    <property type="entry name" value="Periplasmic binding protein-like II"/>
    <property type="match status" value="1"/>
</dbReference>
<evidence type="ECO:0000256" key="2">
    <source>
        <dbReference type="ARBA" id="ARBA00023015"/>
    </source>
</evidence>
<protein>
    <submittedName>
        <fullName evidence="6">LysR family transcriptional regulator</fullName>
    </submittedName>
</protein>
<accession>A0A2W2AWM6</accession>
<evidence type="ECO:0000256" key="1">
    <source>
        <dbReference type="ARBA" id="ARBA00009437"/>
    </source>
</evidence>
<sequence>MGRRLPSLNALKAFEAAARLESFTDAAAELFVTHAAISRHVRDLEDWLGTPLFLRTGRGVELTDAGRRFALRLTPLFDQLADATREAAAVGDVRQLKVSVEPSIASRWLVPRLGRFNELHPDIELSIDPTSKLADFRSGEADVGIRYGAGQWDDVEAQKLTDAMIFPVCAPKLLRERSDLKPADLADFNLLHESRKQWWADWLAAAGVSGVEDWRGTLFQNHLAIEAAEAGQGFALTDQVLATDSILEGWLVRPFSFDMKDHWHYWIVRGKGQKETVPVRAFREWMMGEIADTNRKFAQLAGQKPPAVAGKAATA</sequence>
<name>A0A2W2AWM6_9HYPH</name>